<gene>
    <name evidence="1" type="ORF">METZ01_LOCUS310806</name>
</gene>
<name>A0A382NDY4_9ZZZZ</name>
<organism evidence="1">
    <name type="scientific">marine metagenome</name>
    <dbReference type="NCBI Taxonomy" id="408172"/>
    <lineage>
        <taxon>unclassified sequences</taxon>
        <taxon>metagenomes</taxon>
        <taxon>ecological metagenomes</taxon>
    </lineage>
</organism>
<sequence>MAWTGSLQAAHALAANLDLIDKKC</sequence>
<accession>A0A382NDY4</accession>
<proteinExistence type="predicted"/>
<dbReference type="EMBL" id="UINC01099004">
    <property type="protein sequence ID" value="SVC57952.1"/>
    <property type="molecule type" value="Genomic_DNA"/>
</dbReference>
<evidence type="ECO:0000313" key="1">
    <source>
        <dbReference type="EMBL" id="SVC57952.1"/>
    </source>
</evidence>
<protein>
    <submittedName>
        <fullName evidence="1">Uncharacterized protein</fullName>
    </submittedName>
</protein>
<dbReference type="AlphaFoldDB" id="A0A382NDY4"/>
<reference evidence="1" key="1">
    <citation type="submission" date="2018-05" db="EMBL/GenBank/DDBJ databases">
        <authorList>
            <person name="Lanie J.A."/>
            <person name="Ng W.-L."/>
            <person name="Kazmierczak K.M."/>
            <person name="Andrzejewski T.M."/>
            <person name="Davidsen T.M."/>
            <person name="Wayne K.J."/>
            <person name="Tettelin H."/>
            <person name="Glass J.I."/>
            <person name="Rusch D."/>
            <person name="Podicherti R."/>
            <person name="Tsui H.-C.T."/>
            <person name="Winkler M.E."/>
        </authorList>
    </citation>
    <scope>NUCLEOTIDE SEQUENCE</scope>
</reference>